<protein>
    <recommendedName>
        <fullName evidence="1">Phenylacetate-coenzyme A ligase</fullName>
        <ecNumber evidence="1">6.2.1.30</ecNumber>
    </recommendedName>
    <alternativeName>
        <fullName evidence="1">Phenylacetyl-CoA ligase</fullName>
    </alternativeName>
</protein>
<dbReference type="SUPFAM" id="SSF56801">
    <property type="entry name" value="Acetyl-CoA synthetase-like"/>
    <property type="match status" value="1"/>
</dbReference>
<evidence type="ECO:0000313" key="5">
    <source>
        <dbReference type="Proteomes" id="UP001574673"/>
    </source>
</evidence>
<proteinExistence type="inferred from homology"/>
<dbReference type="EC" id="6.2.1.30" evidence="1"/>
<dbReference type="Pfam" id="PF14535">
    <property type="entry name" value="AMP-binding_C_2"/>
    <property type="match status" value="1"/>
</dbReference>
<keyword evidence="1 4" id="KW-0436">Ligase</keyword>
<dbReference type="Pfam" id="PF00501">
    <property type="entry name" value="AMP-binding"/>
    <property type="match status" value="1"/>
</dbReference>
<evidence type="ECO:0000259" key="2">
    <source>
        <dbReference type="Pfam" id="PF00501"/>
    </source>
</evidence>
<dbReference type="GO" id="GO:0016874">
    <property type="term" value="F:ligase activity"/>
    <property type="evidence" value="ECO:0007669"/>
    <property type="project" value="UniProtKB-KW"/>
</dbReference>
<dbReference type="RefSeq" id="WP_418891603.1">
    <property type="nucleotide sequence ID" value="NZ_JBEUWX010000002.1"/>
</dbReference>
<evidence type="ECO:0000259" key="3">
    <source>
        <dbReference type="Pfam" id="PF14535"/>
    </source>
</evidence>
<keyword evidence="5" id="KW-1185">Reference proteome</keyword>
<gene>
    <name evidence="4" type="ORF">ABCS64_09545</name>
</gene>
<dbReference type="InterPro" id="IPR045851">
    <property type="entry name" value="AMP-bd_C_sf"/>
</dbReference>
<dbReference type="InterPro" id="IPR028154">
    <property type="entry name" value="AMP-dep_Lig_C"/>
</dbReference>
<comment type="function">
    <text evidence="1">Catalyzes the activation of phenylacetic acid (PA) to phenylacetyl-CoA (PA-CoA).</text>
</comment>
<dbReference type="InterPro" id="IPR042099">
    <property type="entry name" value="ANL_N_sf"/>
</dbReference>
<feature type="domain" description="AMP-dependent ligase C-terminal" evidence="3">
    <location>
        <begin position="350"/>
        <end position="446"/>
    </location>
</feature>
<accession>A0ABV4UG29</accession>
<evidence type="ECO:0000256" key="1">
    <source>
        <dbReference type="PIRNR" id="PIRNR006444"/>
    </source>
</evidence>
<keyword evidence="1" id="KW-0547">Nucleotide-binding</keyword>
<evidence type="ECO:0000313" key="4">
    <source>
        <dbReference type="EMBL" id="MFA9950556.1"/>
    </source>
</evidence>
<organism evidence="4 5">
    <name type="scientific">Dentiradicibacter hellwigii</name>
    <dbReference type="NCBI Taxonomy" id="3149053"/>
    <lineage>
        <taxon>Bacteria</taxon>
        <taxon>Pseudomonadati</taxon>
        <taxon>Pseudomonadota</taxon>
        <taxon>Betaproteobacteria</taxon>
        <taxon>Rhodocyclales</taxon>
        <taxon>Rhodocyclaceae</taxon>
        <taxon>Dentiradicibacter</taxon>
    </lineage>
</organism>
<dbReference type="PIRSF" id="PIRSF006444">
    <property type="entry name" value="PaaK"/>
    <property type="match status" value="1"/>
</dbReference>
<comment type="pathway">
    <text evidence="1">Aromatic compound metabolism; phenylacetate degradation.</text>
</comment>
<dbReference type="InterPro" id="IPR000873">
    <property type="entry name" value="AMP-dep_synth/lig_dom"/>
</dbReference>
<dbReference type="PANTHER" id="PTHR43845">
    <property type="entry name" value="BLR5969 PROTEIN"/>
    <property type="match status" value="1"/>
</dbReference>
<name>A0ABV4UG29_9RHOO</name>
<dbReference type="Gene3D" id="3.30.300.30">
    <property type="match status" value="1"/>
</dbReference>
<dbReference type="PANTHER" id="PTHR43845:SF1">
    <property type="entry name" value="BLR5969 PROTEIN"/>
    <property type="match status" value="1"/>
</dbReference>
<dbReference type="CDD" id="cd05913">
    <property type="entry name" value="PaaK"/>
    <property type="match status" value="1"/>
</dbReference>
<comment type="catalytic activity">
    <reaction evidence="1">
        <text>2-phenylacetate + ATP + CoA = phenylacetyl-CoA + AMP + diphosphate</text>
        <dbReference type="Rhea" id="RHEA:20956"/>
        <dbReference type="ChEBI" id="CHEBI:18401"/>
        <dbReference type="ChEBI" id="CHEBI:30616"/>
        <dbReference type="ChEBI" id="CHEBI:33019"/>
        <dbReference type="ChEBI" id="CHEBI:57287"/>
        <dbReference type="ChEBI" id="CHEBI:57390"/>
        <dbReference type="ChEBI" id="CHEBI:456215"/>
        <dbReference type="EC" id="6.2.1.30"/>
    </reaction>
</comment>
<feature type="domain" description="AMP-dependent synthetase/ligase" evidence="2">
    <location>
        <begin position="96"/>
        <end position="300"/>
    </location>
</feature>
<reference evidence="5" key="1">
    <citation type="submission" date="2024-06" db="EMBL/GenBank/DDBJ databases">
        <title>Radixoralia hellwigii gen. nov., sp nov., isolated from a root canal in the human oral cavity.</title>
        <authorList>
            <person name="Bartsch S."/>
            <person name="Wittmer A."/>
            <person name="Schulz A.-K."/>
            <person name="Neumann-Schaal M."/>
            <person name="Wolf J."/>
            <person name="Gronow S."/>
            <person name="Tennert C."/>
            <person name="Haecker G."/>
            <person name="Cieplik F."/>
            <person name="Al-Ahmad A."/>
        </authorList>
    </citation>
    <scope>NUCLEOTIDE SEQUENCE [LARGE SCALE GENOMIC DNA]</scope>
    <source>
        <strain evidence="5">Wk13</strain>
    </source>
</reference>
<dbReference type="Gene3D" id="3.40.50.12780">
    <property type="entry name" value="N-terminal domain of ligase-like"/>
    <property type="match status" value="1"/>
</dbReference>
<dbReference type="Proteomes" id="UP001574673">
    <property type="component" value="Unassembled WGS sequence"/>
</dbReference>
<comment type="similarity">
    <text evidence="1">Belongs to the phenylacetyl-CoA ligase family.</text>
</comment>
<sequence length="450" mass="51317">MIMESDATRAMDSENRTYWESELETLPRAELEKLQLRRLNESLHLAARSPHYAKCAQIGRMLREGIKSIEQIRELPFTTKDDLRQDFPWGFLAADKREVIRLHSSSGTTGNPTVVFHNQHDLASWANLMARSLYAAGVRQTDVFQNMSGYGLFTGGLGFQYGIERLGCLSIPAGAGNSLRQIKLMRDFGTTVAHAIPSYLGRLHEVFLAEGLDPRRDTQLHTLVIGAEPHTEEQRRRIEAMFGVKAYNSFGLSEMNGPGVAFECTEQNGLHIWEDAYIVEIIDPQTLEPLPDGERGELVMTTLDRQAMPVIRYRTRDLTRILPGACPCGRTHRRIDRITGRSDDMFIIKGCNVFPMQVEGILMKLPEVGDNYRIILDHLDDQDEMIVEVELKREWFSGDVERLTRLQRRIAHLLRDEVLLRPLVRLVEPGSLPRTESKAVRVIDRRKTSK</sequence>
<comment type="caution">
    <text evidence="4">The sequence shown here is derived from an EMBL/GenBank/DDBJ whole genome shotgun (WGS) entry which is preliminary data.</text>
</comment>
<dbReference type="InterPro" id="IPR011880">
    <property type="entry name" value="PA_CoA_ligase"/>
</dbReference>
<dbReference type="EMBL" id="JBEUWX010000002">
    <property type="protein sequence ID" value="MFA9950556.1"/>
    <property type="molecule type" value="Genomic_DNA"/>
</dbReference>